<organism evidence="1 2">
    <name type="scientific">Nocardioides albus</name>
    <dbReference type="NCBI Taxonomy" id="1841"/>
    <lineage>
        <taxon>Bacteria</taxon>
        <taxon>Bacillati</taxon>
        <taxon>Actinomycetota</taxon>
        <taxon>Actinomycetes</taxon>
        <taxon>Propionibacteriales</taxon>
        <taxon>Nocardioidaceae</taxon>
        <taxon>Nocardioides</taxon>
    </lineage>
</organism>
<dbReference type="GO" id="GO:0016491">
    <property type="term" value="F:oxidoreductase activity"/>
    <property type="evidence" value="ECO:0007669"/>
    <property type="project" value="InterPro"/>
</dbReference>
<proteinExistence type="predicted"/>
<dbReference type="Gene3D" id="2.30.110.10">
    <property type="entry name" value="Electron Transport, Fmn-binding Protein, Chain A"/>
    <property type="match status" value="1"/>
</dbReference>
<sequence>MTSTIDSVASRLLRTRAVVRAPIWLYRHRVGWLLGSRVLMLEHTGRRSGVPRYVCLEVVERPSADDIVVVSGFGTGAQWYQNLRAEPSCRVSIGTRTNVAARARFLSEEESAAALGRYQQAHPKAWQRLRGAIEAAVGHEVDGLPMVNLKLLGD</sequence>
<dbReference type="SUPFAM" id="SSF50475">
    <property type="entry name" value="FMN-binding split barrel"/>
    <property type="match status" value="1"/>
</dbReference>
<dbReference type="InterPro" id="IPR004378">
    <property type="entry name" value="F420H2_quin_Rdtase"/>
</dbReference>
<dbReference type="Pfam" id="PF04075">
    <property type="entry name" value="F420H2_quin_red"/>
    <property type="match status" value="1"/>
</dbReference>
<gene>
    <name evidence="1" type="ORF">FHS12_002133</name>
</gene>
<protein>
    <submittedName>
        <fullName evidence="1">Deazaflavin-dependent oxidoreductase (Nitroreductase family)</fullName>
    </submittedName>
</protein>
<dbReference type="AlphaFoldDB" id="A0A7W5F8Q3"/>
<dbReference type="Proteomes" id="UP000577707">
    <property type="component" value="Unassembled WGS sequence"/>
</dbReference>
<accession>A0A7W5F8Q3</accession>
<keyword evidence="2" id="KW-1185">Reference proteome</keyword>
<dbReference type="NCBIfam" id="TIGR00026">
    <property type="entry name" value="hi_GC_TIGR00026"/>
    <property type="match status" value="1"/>
</dbReference>
<comment type="caution">
    <text evidence="1">The sequence shown here is derived from an EMBL/GenBank/DDBJ whole genome shotgun (WGS) entry which is preliminary data.</text>
</comment>
<evidence type="ECO:0000313" key="1">
    <source>
        <dbReference type="EMBL" id="MBB3089187.1"/>
    </source>
</evidence>
<reference evidence="1 2" key="1">
    <citation type="submission" date="2020-08" db="EMBL/GenBank/DDBJ databases">
        <title>Genomic Encyclopedia of Type Strains, Phase III (KMG-III): the genomes of soil and plant-associated and newly described type strains.</title>
        <authorList>
            <person name="Whitman W."/>
        </authorList>
    </citation>
    <scope>NUCLEOTIDE SEQUENCE [LARGE SCALE GENOMIC DNA]</scope>
    <source>
        <strain evidence="1 2">CECT 3302</strain>
    </source>
</reference>
<name>A0A7W5F8Q3_9ACTN</name>
<dbReference type="RefSeq" id="WP_183544994.1">
    <property type="nucleotide sequence ID" value="NZ_BMQT01000002.1"/>
</dbReference>
<dbReference type="EMBL" id="JACHXG010000004">
    <property type="protein sequence ID" value="MBB3089187.1"/>
    <property type="molecule type" value="Genomic_DNA"/>
</dbReference>
<dbReference type="InterPro" id="IPR012349">
    <property type="entry name" value="Split_barrel_FMN-bd"/>
</dbReference>
<evidence type="ECO:0000313" key="2">
    <source>
        <dbReference type="Proteomes" id="UP000577707"/>
    </source>
</evidence>